<dbReference type="Proteomes" id="UP001457282">
    <property type="component" value="Unassembled WGS sequence"/>
</dbReference>
<accession>A0AAW1XTW5</accession>
<name>A0AAW1XTW5_RUBAR</name>
<organism evidence="1 2">
    <name type="scientific">Rubus argutus</name>
    <name type="common">Southern blackberry</name>
    <dbReference type="NCBI Taxonomy" id="59490"/>
    <lineage>
        <taxon>Eukaryota</taxon>
        <taxon>Viridiplantae</taxon>
        <taxon>Streptophyta</taxon>
        <taxon>Embryophyta</taxon>
        <taxon>Tracheophyta</taxon>
        <taxon>Spermatophyta</taxon>
        <taxon>Magnoliopsida</taxon>
        <taxon>eudicotyledons</taxon>
        <taxon>Gunneridae</taxon>
        <taxon>Pentapetalae</taxon>
        <taxon>rosids</taxon>
        <taxon>fabids</taxon>
        <taxon>Rosales</taxon>
        <taxon>Rosaceae</taxon>
        <taxon>Rosoideae</taxon>
        <taxon>Rosoideae incertae sedis</taxon>
        <taxon>Rubus</taxon>
    </lineage>
</organism>
<proteinExistence type="predicted"/>
<sequence>MVIRMVGQCDGGDTGWALRVHDGEAMEQRRQRIGDGAWPGGLDGIGCLDMVVRCLQIWLIDGWARVCFGCTGWTERGVVLVNAVIDFGFGEGMVAVRQCGEELAMVKVVATGWLKMCL</sequence>
<gene>
    <name evidence="1" type="ORF">M0R45_016042</name>
</gene>
<evidence type="ECO:0000313" key="2">
    <source>
        <dbReference type="Proteomes" id="UP001457282"/>
    </source>
</evidence>
<protein>
    <submittedName>
        <fullName evidence="1">Uncharacterized protein</fullName>
    </submittedName>
</protein>
<keyword evidence="2" id="KW-1185">Reference proteome</keyword>
<dbReference type="EMBL" id="JBEDUW010000003">
    <property type="protein sequence ID" value="KAK9939345.1"/>
    <property type="molecule type" value="Genomic_DNA"/>
</dbReference>
<evidence type="ECO:0000313" key="1">
    <source>
        <dbReference type="EMBL" id="KAK9939345.1"/>
    </source>
</evidence>
<dbReference type="AlphaFoldDB" id="A0AAW1XTW5"/>
<reference evidence="1 2" key="1">
    <citation type="journal article" date="2023" name="G3 (Bethesda)">
        <title>A chromosome-length genome assembly and annotation of blackberry (Rubus argutus, cv. 'Hillquist').</title>
        <authorList>
            <person name="Bruna T."/>
            <person name="Aryal R."/>
            <person name="Dudchenko O."/>
            <person name="Sargent D.J."/>
            <person name="Mead D."/>
            <person name="Buti M."/>
            <person name="Cavallini A."/>
            <person name="Hytonen T."/>
            <person name="Andres J."/>
            <person name="Pham M."/>
            <person name="Weisz D."/>
            <person name="Mascagni F."/>
            <person name="Usai G."/>
            <person name="Natali L."/>
            <person name="Bassil N."/>
            <person name="Fernandez G.E."/>
            <person name="Lomsadze A."/>
            <person name="Armour M."/>
            <person name="Olukolu B."/>
            <person name="Poorten T."/>
            <person name="Britton C."/>
            <person name="Davik J."/>
            <person name="Ashrafi H."/>
            <person name="Aiden E.L."/>
            <person name="Borodovsky M."/>
            <person name="Worthington M."/>
        </authorList>
    </citation>
    <scope>NUCLEOTIDE SEQUENCE [LARGE SCALE GENOMIC DNA]</scope>
    <source>
        <strain evidence="1">PI 553951</strain>
    </source>
</reference>
<comment type="caution">
    <text evidence="1">The sequence shown here is derived from an EMBL/GenBank/DDBJ whole genome shotgun (WGS) entry which is preliminary data.</text>
</comment>